<dbReference type="AlphaFoldDB" id="A0AAD7NJE8"/>
<accession>A0AAD7NJE8</accession>
<comment type="caution">
    <text evidence="2">The sequence shown here is derived from an EMBL/GenBank/DDBJ whole genome shotgun (WGS) entry which is preliminary data.</text>
</comment>
<proteinExistence type="predicted"/>
<feature type="compositionally biased region" description="Basic residues" evidence="1">
    <location>
        <begin position="12"/>
        <end position="24"/>
    </location>
</feature>
<evidence type="ECO:0000313" key="2">
    <source>
        <dbReference type="EMBL" id="KAJ7763611.1"/>
    </source>
</evidence>
<gene>
    <name evidence="2" type="ORF">DFH07DRAFT_956420</name>
</gene>
<organism evidence="2 3">
    <name type="scientific">Mycena maculata</name>
    <dbReference type="NCBI Taxonomy" id="230809"/>
    <lineage>
        <taxon>Eukaryota</taxon>
        <taxon>Fungi</taxon>
        <taxon>Dikarya</taxon>
        <taxon>Basidiomycota</taxon>
        <taxon>Agaricomycotina</taxon>
        <taxon>Agaricomycetes</taxon>
        <taxon>Agaricomycetidae</taxon>
        <taxon>Agaricales</taxon>
        <taxon>Marasmiineae</taxon>
        <taxon>Mycenaceae</taxon>
        <taxon>Mycena</taxon>
    </lineage>
</organism>
<reference evidence="2" key="1">
    <citation type="submission" date="2023-03" db="EMBL/GenBank/DDBJ databases">
        <title>Massive genome expansion in bonnet fungi (Mycena s.s.) driven by repeated elements and novel gene families across ecological guilds.</title>
        <authorList>
            <consortium name="Lawrence Berkeley National Laboratory"/>
            <person name="Harder C.B."/>
            <person name="Miyauchi S."/>
            <person name="Viragh M."/>
            <person name="Kuo A."/>
            <person name="Thoen E."/>
            <person name="Andreopoulos B."/>
            <person name="Lu D."/>
            <person name="Skrede I."/>
            <person name="Drula E."/>
            <person name="Henrissat B."/>
            <person name="Morin E."/>
            <person name="Kohler A."/>
            <person name="Barry K."/>
            <person name="LaButti K."/>
            <person name="Morin E."/>
            <person name="Salamov A."/>
            <person name="Lipzen A."/>
            <person name="Mereny Z."/>
            <person name="Hegedus B."/>
            <person name="Baldrian P."/>
            <person name="Stursova M."/>
            <person name="Weitz H."/>
            <person name="Taylor A."/>
            <person name="Grigoriev I.V."/>
            <person name="Nagy L.G."/>
            <person name="Martin F."/>
            <person name="Kauserud H."/>
        </authorList>
    </citation>
    <scope>NUCLEOTIDE SEQUENCE</scope>
    <source>
        <strain evidence="2">CBHHK188m</strain>
    </source>
</reference>
<feature type="compositionally biased region" description="Basic and acidic residues" evidence="1">
    <location>
        <begin position="87"/>
        <end position="98"/>
    </location>
</feature>
<keyword evidence="3" id="KW-1185">Reference proteome</keyword>
<dbReference type="EMBL" id="JARJLG010000040">
    <property type="protein sequence ID" value="KAJ7763611.1"/>
    <property type="molecule type" value="Genomic_DNA"/>
</dbReference>
<protein>
    <submittedName>
        <fullName evidence="2">Uncharacterized protein</fullName>
    </submittedName>
</protein>
<evidence type="ECO:0000256" key="1">
    <source>
        <dbReference type="SAM" id="MobiDB-lite"/>
    </source>
</evidence>
<evidence type="ECO:0000313" key="3">
    <source>
        <dbReference type="Proteomes" id="UP001215280"/>
    </source>
</evidence>
<feature type="compositionally biased region" description="Basic and acidic residues" evidence="1">
    <location>
        <begin position="105"/>
        <end position="117"/>
    </location>
</feature>
<feature type="region of interest" description="Disordered" evidence="1">
    <location>
        <begin position="1"/>
        <end position="117"/>
    </location>
</feature>
<name>A0AAD7NJE8_9AGAR</name>
<sequence length="117" mass="12946">MQSTHQLPGSSARRKSRRPLRPAPRRAGPQDDAAPGPYGHGMNGSSAPVVITRPPEYLPRKAAPRRPSADQALRDSDAKLLAQLAESKSKQEKHEKLVRTKRKASHPESQAKRMKLE</sequence>
<dbReference type="Proteomes" id="UP001215280">
    <property type="component" value="Unassembled WGS sequence"/>
</dbReference>